<organism evidence="2 3">
    <name type="scientific">Talaromyces proteolyticus</name>
    <dbReference type="NCBI Taxonomy" id="1131652"/>
    <lineage>
        <taxon>Eukaryota</taxon>
        <taxon>Fungi</taxon>
        <taxon>Dikarya</taxon>
        <taxon>Ascomycota</taxon>
        <taxon>Pezizomycotina</taxon>
        <taxon>Eurotiomycetes</taxon>
        <taxon>Eurotiomycetidae</taxon>
        <taxon>Eurotiales</taxon>
        <taxon>Trichocomaceae</taxon>
        <taxon>Talaromyces</taxon>
        <taxon>Talaromyces sect. Bacilispori</taxon>
    </lineage>
</organism>
<dbReference type="AlphaFoldDB" id="A0AAD4Q3C5"/>
<proteinExistence type="predicted"/>
<protein>
    <submittedName>
        <fullName evidence="2">Uncharacterized protein</fullName>
    </submittedName>
</protein>
<keyword evidence="3" id="KW-1185">Reference proteome</keyword>
<gene>
    <name evidence="2" type="ORF">BGW36DRAFT_445203</name>
</gene>
<dbReference type="Proteomes" id="UP001201262">
    <property type="component" value="Unassembled WGS sequence"/>
</dbReference>
<accession>A0AAD4Q3C5</accession>
<evidence type="ECO:0000313" key="3">
    <source>
        <dbReference type="Proteomes" id="UP001201262"/>
    </source>
</evidence>
<dbReference type="EMBL" id="JAJTJA010000003">
    <property type="protein sequence ID" value="KAH8701618.1"/>
    <property type="molecule type" value="Genomic_DNA"/>
</dbReference>
<feature type="region of interest" description="Disordered" evidence="1">
    <location>
        <begin position="47"/>
        <end position="78"/>
    </location>
</feature>
<evidence type="ECO:0000313" key="2">
    <source>
        <dbReference type="EMBL" id="KAH8701618.1"/>
    </source>
</evidence>
<name>A0AAD4Q3C5_9EURO</name>
<feature type="region of interest" description="Disordered" evidence="1">
    <location>
        <begin position="160"/>
        <end position="189"/>
    </location>
</feature>
<sequence length="189" mass="21141">MDEAVNVPLPPRTASPEANKSLLQYATSLHSFVDDDESLNLMNWAPEAEPQQRQSRQQLRQRSNSYDDIYDRSNAPSRGRKMYQRICKGLTVTGASHEKLILQDFPPPVGSPRVPSRTGAVDLGRTSRVEPINKILTNKLSSFELGQAPVQELRRKFAGSELPLLQQTNPNGDTSFDPKKSTYDLIAPH</sequence>
<feature type="compositionally biased region" description="Low complexity" evidence="1">
    <location>
        <begin position="51"/>
        <end position="63"/>
    </location>
</feature>
<feature type="compositionally biased region" description="Polar residues" evidence="1">
    <location>
        <begin position="165"/>
        <end position="174"/>
    </location>
</feature>
<comment type="caution">
    <text evidence="2">The sequence shown here is derived from an EMBL/GenBank/DDBJ whole genome shotgun (WGS) entry which is preliminary data.</text>
</comment>
<reference evidence="2" key="1">
    <citation type="submission" date="2021-12" db="EMBL/GenBank/DDBJ databases">
        <title>Convergent genome expansion in fungi linked to evolution of root-endophyte symbiosis.</title>
        <authorList>
            <consortium name="DOE Joint Genome Institute"/>
            <person name="Ke Y.-H."/>
            <person name="Bonito G."/>
            <person name="Liao H.-L."/>
            <person name="Looney B."/>
            <person name="Rojas-Flechas A."/>
            <person name="Nash J."/>
            <person name="Hameed K."/>
            <person name="Schadt C."/>
            <person name="Martin F."/>
            <person name="Crous P.W."/>
            <person name="Miettinen O."/>
            <person name="Magnuson J.K."/>
            <person name="Labbe J."/>
            <person name="Jacobson D."/>
            <person name="Doktycz M.J."/>
            <person name="Veneault-Fourrey C."/>
            <person name="Kuo A."/>
            <person name="Mondo S."/>
            <person name="Calhoun S."/>
            <person name="Riley R."/>
            <person name="Ohm R."/>
            <person name="LaButti K."/>
            <person name="Andreopoulos B."/>
            <person name="Pangilinan J."/>
            <person name="Nolan M."/>
            <person name="Tritt A."/>
            <person name="Clum A."/>
            <person name="Lipzen A."/>
            <person name="Daum C."/>
            <person name="Barry K."/>
            <person name="Grigoriev I.V."/>
            <person name="Vilgalys R."/>
        </authorList>
    </citation>
    <scope>NUCLEOTIDE SEQUENCE</scope>
    <source>
        <strain evidence="2">PMI_201</strain>
    </source>
</reference>
<dbReference type="RefSeq" id="XP_046074994.1">
    <property type="nucleotide sequence ID" value="XM_046221663.1"/>
</dbReference>
<evidence type="ECO:0000256" key="1">
    <source>
        <dbReference type="SAM" id="MobiDB-lite"/>
    </source>
</evidence>
<dbReference type="GeneID" id="70251950"/>